<dbReference type="GO" id="GO:0005886">
    <property type="term" value="C:plasma membrane"/>
    <property type="evidence" value="ECO:0007669"/>
    <property type="project" value="TreeGrafter"/>
</dbReference>
<dbReference type="EMBL" id="FQXE01000016">
    <property type="protein sequence ID" value="SHI25658.1"/>
    <property type="molecule type" value="Genomic_DNA"/>
</dbReference>
<evidence type="ECO:0000313" key="5">
    <source>
        <dbReference type="Proteomes" id="UP000184226"/>
    </source>
</evidence>
<evidence type="ECO:0000256" key="1">
    <source>
        <dbReference type="ARBA" id="ARBA00009410"/>
    </source>
</evidence>
<dbReference type="GO" id="GO:0055130">
    <property type="term" value="P:D-alanine catabolic process"/>
    <property type="evidence" value="ECO:0007669"/>
    <property type="project" value="TreeGrafter"/>
</dbReference>
<name>A0A1M5ZNC6_9BURK</name>
<evidence type="ECO:0000313" key="4">
    <source>
        <dbReference type="EMBL" id="SHI25658.1"/>
    </source>
</evidence>
<dbReference type="Pfam" id="PF01266">
    <property type="entry name" value="DAO"/>
    <property type="match status" value="1"/>
</dbReference>
<dbReference type="GO" id="GO:0005737">
    <property type="term" value="C:cytoplasm"/>
    <property type="evidence" value="ECO:0007669"/>
    <property type="project" value="TreeGrafter"/>
</dbReference>
<dbReference type="PANTHER" id="PTHR13847">
    <property type="entry name" value="SARCOSINE DEHYDROGENASE-RELATED"/>
    <property type="match status" value="1"/>
</dbReference>
<dbReference type="GO" id="GO:0008718">
    <property type="term" value="F:D-amino-acid dehydrogenase activity"/>
    <property type="evidence" value="ECO:0007669"/>
    <property type="project" value="TreeGrafter"/>
</dbReference>
<dbReference type="AlphaFoldDB" id="A0A1M5ZNC6"/>
<dbReference type="InterPro" id="IPR036188">
    <property type="entry name" value="FAD/NAD-bd_sf"/>
</dbReference>
<evidence type="ECO:0000256" key="2">
    <source>
        <dbReference type="ARBA" id="ARBA00023002"/>
    </source>
</evidence>
<keyword evidence="2" id="KW-0560">Oxidoreductase</keyword>
<protein>
    <submittedName>
        <fullName evidence="4">Glycine/D-amino acid oxidase</fullName>
    </submittedName>
</protein>
<proteinExistence type="inferred from homology"/>
<dbReference type="Gene3D" id="3.30.9.10">
    <property type="entry name" value="D-Amino Acid Oxidase, subunit A, domain 2"/>
    <property type="match status" value="1"/>
</dbReference>
<dbReference type="SUPFAM" id="SSF51905">
    <property type="entry name" value="FAD/NAD(P)-binding domain"/>
    <property type="match status" value="1"/>
</dbReference>
<evidence type="ECO:0000259" key="3">
    <source>
        <dbReference type="Pfam" id="PF01266"/>
    </source>
</evidence>
<comment type="similarity">
    <text evidence="1">Belongs to the DadA oxidoreductase family.</text>
</comment>
<sequence>MSLHVVAVQSDDALPDAVDVVVIGGGIIGVATAYELARKGLSVALMEKGRVAAEQSSRNWGWCRQQNRDPRELPLIKYSLRRWGELAGEIGADLGFRRAGLSYVTTSPADLAAWEDWNRIAREYEIDSRMVSGAEARVLTPGAAGQWIGGMSCPSDGRAEPALAAPALAAAARKLGVTIHQNCAARGLDTAAGRVSGVITEKGLIRTQAVVCAAGAWASMFCRRHGIDLPQAGVYSTSMRTEPAAEVMTGGLSVPGLTLRRRLDGGYTLGLGGRGRLELSPQGLRYARKFLPTFRERHKGLKIRIGRSFLKGPEAYRTWGFEQVSPFEEIRVLNPAPDMSLVREAEQALGALYPALAGIRVAEAWGGFIDNTPDAIPVISALEALPGFFLSTGYSGHGFGIGLGAGRLTADLVAGAQPIVPPGAFRHSRLVDGTDLGKPGMM</sequence>
<dbReference type="PANTHER" id="PTHR13847:SF280">
    <property type="entry name" value="D-AMINO ACID DEHYDROGENASE"/>
    <property type="match status" value="1"/>
</dbReference>
<dbReference type="RefSeq" id="WP_073108152.1">
    <property type="nucleotide sequence ID" value="NZ_FQXE01000016.1"/>
</dbReference>
<organism evidence="4 5">
    <name type="scientific">Pollutimonas bauzanensis</name>
    <dbReference type="NCBI Taxonomy" id="658167"/>
    <lineage>
        <taxon>Bacteria</taxon>
        <taxon>Pseudomonadati</taxon>
        <taxon>Pseudomonadota</taxon>
        <taxon>Betaproteobacteria</taxon>
        <taxon>Burkholderiales</taxon>
        <taxon>Alcaligenaceae</taxon>
        <taxon>Pollutimonas</taxon>
    </lineage>
</organism>
<dbReference type="InterPro" id="IPR006076">
    <property type="entry name" value="FAD-dep_OxRdtase"/>
</dbReference>
<reference evidence="4 5" key="1">
    <citation type="submission" date="2016-11" db="EMBL/GenBank/DDBJ databases">
        <authorList>
            <person name="Jaros S."/>
            <person name="Januszkiewicz K."/>
            <person name="Wedrychowicz H."/>
        </authorList>
    </citation>
    <scope>NUCLEOTIDE SEQUENCE [LARGE SCALE GENOMIC DNA]</scope>
    <source>
        <strain evidence="4 5">CGMCC 1.10190</strain>
    </source>
</reference>
<accession>A0A1M5ZNC6</accession>
<dbReference type="Proteomes" id="UP000184226">
    <property type="component" value="Unassembled WGS sequence"/>
</dbReference>
<feature type="domain" description="FAD dependent oxidoreductase" evidence="3">
    <location>
        <begin position="19"/>
        <end position="412"/>
    </location>
</feature>
<keyword evidence="5" id="KW-1185">Reference proteome</keyword>
<gene>
    <name evidence="4" type="ORF">SAMN04488135_11672</name>
</gene>
<dbReference type="Gene3D" id="3.50.50.60">
    <property type="entry name" value="FAD/NAD(P)-binding domain"/>
    <property type="match status" value="1"/>
</dbReference>
<dbReference type="OrthoDB" id="9815989at2"/>
<dbReference type="STRING" id="658167.SAMN04488135_11672"/>